<feature type="transmembrane region" description="Helical" evidence="1">
    <location>
        <begin position="24"/>
        <end position="47"/>
    </location>
</feature>
<name>A0A8T1LGJ1_9STRA</name>
<evidence type="ECO:0000256" key="1">
    <source>
        <dbReference type="SAM" id="Phobius"/>
    </source>
</evidence>
<sequence length="78" mass="9051">MFDAGQWRSLESELATQLPDSTRYSLVVILTVLGGSYIVGIDQILIIKRNVQWWRTQRAIRIDNGVWIKQEAFGRLYP</sequence>
<keyword evidence="1" id="KW-0472">Membrane</keyword>
<keyword evidence="1" id="KW-0812">Transmembrane</keyword>
<dbReference type="Proteomes" id="UP000697107">
    <property type="component" value="Unassembled WGS sequence"/>
</dbReference>
<gene>
    <name evidence="2" type="ORF">PC113_g2234</name>
    <name evidence="3" type="ORF">PC118_g1586</name>
    <name evidence="4" type="ORF">PC129_g679</name>
</gene>
<dbReference type="AlphaFoldDB" id="A0A8T1LGJ1"/>
<dbReference type="EMBL" id="RCMG01000029">
    <property type="protein sequence ID" value="KAG2867182.1"/>
    <property type="molecule type" value="Genomic_DNA"/>
</dbReference>
<dbReference type="EMBL" id="RCML01000020">
    <property type="protein sequence ID" value="KAG2997964.1"/>
    <property type="molecule type" value="Genomic_DNA"/>
</dbReference>
<evidence type="ECO:0000313" key="3">
    <source>
        <dbReference type="EMBL" id="KAG2997964.1"/>
    </source>
</evidence>
<organism evidence="4 5">
    <name type="scientific">Phytophthora cactorum</name>
    <dbReference type="NCBI Taxonomy" id="29920"/>
    <lineage>
        <taxon>Eukaryota</taxon>
        <taxon>Sar</taxon>
        <taxon>Stramenopiles</taxon>
        <taxon>Oomycota</taxon>
        <taxon>Peronosporomycetes</taxon>
        <taxon>Peronosporales</taxon>
        <taxon>Peronosporaceae</taxon>
        <taxon>Phytophthora</taxon>
    </lineage>
</organism>
<evidence type="ECO:0000313" key="2">
    <source>
        <dbReference type="EMBL" id="KAG2867182.1"/>
    </source>
</evidence>
<comment type="caution">
    <text evidence="4">The sequence shown here is derived from an EMBL/GenBank/DDBJ whole genome shotgun (WGS) entry which is preliminary data.</text>
</comment>
<dbReference type="Proteomes" id="UP000735874">
    <property type="component" value="Unassembled WGS sequence"/>
</dbReference>
<dbReference type="EMBL" id="RCMV01000010">
    <property type="protein sequence ID" value="KAG3228766.1"/>
    <property type="molecule type" value="Genomic_DNA"/>
</dbReference>
<protein>
    <submittedName>
        <fullName evidence="4">Uncharacterized protein</fullName>
    </submittedName>
</protein>
<reference evidence="4" key="1">
    <citation type="submission" date="2018-05" db="EMBL/GenBank/DDBJ databases">
        <title>Effector identification in a new, highly contiguous assembly of the strawberry crown rot pathogen Phytophthora cactorum.</title>
        <authorList>
            <person name="Armitage A.D."/>
            <person name="Nellist C.F."/>
            <person name="Bates H."/>
            <person name="Vickerstaff R.J."/>
            <person name="Harrison R.J."/>
        </authorList>
    </citation>
    <scope>NUCLEOTIDE SEQUENCE</scope>
    <source>
        <strain evidence="2">15-7</strain>
        <strain evidence="3">P415</strain>
        <strain evidence="4">P421</strain>
    </source>
</reference>
<evidence type="ECO:0000313" key="5">
    <source>
        <dbReference type="Proteomes" id="UP000760860"/>
    </source>
</evidence>
<accession>A0A8T1LGJ1</accession>
<dbReference type="Proteomes" id="UP000760860">
    <property type="component" value="Unassembled WGS sequence"/>
</dbReference>
<evidence type="ECO:0000313" key="4">
    <source>
        <dbReference type="EMBL" id="KAG3228766.1"/>
    </source>
</evidence>
<proteinExistence type="predicted"/>
<keyword evidence="1" id="KW-1133">Transmembrane helix</keyword>